<dbReference type="PANTHER" id="PTHR30429">
    <property type="entry name" value="D-METHIONINE-BINDING LIPOPROTEIN METQ"/>
    <property type="match status" value="1"/>
</dbReference>
<evidence type="ECO:0000256" key="1">
    <source>
        <dbReference type="ARBA" id="ARBA00004635"/>
    </source>
</evidence>
<reference evidence="9 10" key="1">
    <citation type="submission" date="2019-07" db="EMBL/GenBank/DDBJ databases">
        <authorList>
            <person name="Park Y.J."/>
            <person name="Jeong S.E."/>
            <person name="Jung H.S."/>
        </authorList>
    </citation>
    <scope>NUCLEOTIDE SEQUENCE [LARGE SCALE GENOMIC DNA]</scope>
    <source>
        <strain evidence="10">P16(2019)</strain>
    </source>
</reference>
<evidence type="ECO:0000313" key="10">
    <source>
        <dbReference type="Proteomes" id="UP000318521"/>
    </source>
</evidence>
<keyword evidence="5 6" id="KW-0449">Lipoprotein</keyword>
<dbReference type="AlphaFoldDB" id="A0A554A1S1"/>
<dbReference type="EMBL" id="VLXZ01000002">
    <property type="protein sequence ID" value="TSB47634.1"/>
    <property type="molecule type" value="Genomic_DNA"/>
</dbReference>
<dbReference type="OrthoDB" id="9812878at2"/>
<dbReference type="InterPro" id="IPR004872">
    <property type="entry name" value="Lipoprotein_NlpA"/>
</dbReference>
<comment type="subcellular location">
    <subcellularLocation>
        <location evidence="1">Membrane</location>
        <topology evidence="1">Lipid-anchor</topology>
    </subcellularLocation>
</comment>
<organism evidence="9 10">
    <name type="scientific">Alkalicoccobacillus porphyridii</name>
    <dbReference type="NCBI Taxonomy" id="2597270"/>
    <lineage>
        <taxon>Bacteria</taxon>
        <taxon>Bacillati</taxon>
        <taxon>Bacillota</taxon>
        <taxon>Bacilli</taxon>
        <taxon>Bacillales</taxon>
        <taxon>Bacillaceae</taxon>
        <taxon>Alkalicoccobacillus</taxon>
    </lineage>
</organism>
<comment type="caution">
    <text evidence="9">The sequence shown here is derived from an EMBL/GenBank/DDBJ whole genome shotgun (WGS) entry which is preliminary data.</text>
</comment>
<proteinExistence type="inferred from homology"/>
<evidence type="ECO:0000256" key="3">
    <source>
        <dbReference type="ARBA" id="ARBA00023136"/>
    </source>
</evidence>
<dbReference type="PANTHER" id="PTHR30429:SF3">
    <property type="entry name" value="LIPOPROTEIN"/>
    <property type="match status" value="1"/>
</dbReference>
<evidence type="ECO:0000256" key="8">
    <source>
        <dbReference type="SAM" id="SignalP"/>
    </source>
</evidence>
<keyword evidence="2 8" id="KW-0732">Signal</keyword>
<dbReference type="PIRSF" id="PIRSF002854">
    <property type="entry name" value="MetQ"/>
    <property type="match status" value="1"/>
</dbReference>
<dbReference type="RefSeq" id="WP_143847063.1">
    <property type="nucleotide sequence ID" value="NZ_VLXZ01000002.1"/>
</dbReference>
<dbReference type="Pfam" id="PF03180">
    <property type="entry name" value="Lipoprotein_9"/>
    <property type="match status" value="1"/>
</dbReference>
<protein>
    <recommendedName>
        <fullName evidence="6">Lipoprotein</fullName>
    </recommendedName>
</protein>
<dbReference type="SUPFAM" id="SSF53850">
    <property type="entry name" value="Periplasmic binding protein-like II"/>
    <property type="match status" value="1"/>
</dbReference>
<feature type="lipid moiety-binding region" description="S-diacylglycerol cysteine" evidence="7">
    <location>
        <position position="20"/>
    </location>
</feature>
<feature type="chain" id="PRO_5022142128" description="Lipoprotein" evidence="8">
    <location>
        <begin position="22"/>
        <end position="289"/>
    </location>
</feature>
<dbReference type="PROSITE" id="PS51257">
    <property type="entry name" value="PROKAR_LIPOPROTEIN"/>
    <property type="match status" value="1"/>
</dbReference>
<evidence type="ECO:0000256" key="6">
    <source>
        <dbReference type="PIRNR" id="PIRNR002854"/>
    </source>
</evidence>
<evidence type="ECO:0000256" key="5">
    <source>
        <dbReference type="ARBA" id="ARBA00023288"/>
    </source>
</evidence>
<dbReference type="Proteomes" id="UP000318521">
    <property type="component" value="Unassembled WGS sequence"/>
</dbReference>
<comment type="similarity">
    <text evidence="6">Belongs to the nlpA lipoprotein family.</text>
</comment>
<evidence type="ECO:0000256" key="4">
    <source>
        <dbReference type="ARBA" id="ARBA00023139"/>
    </source>
</evidence>
<sequence length="289" mass="31447">MKQSFKLIVAGLGVLALTACGQGNDDSTSGDTEGFSKDNPVDVRIGISGTDSRQWDFISEKAVEEGINIDIVSFNDYVQPNQALADGDIDANAFQTVSYFDNFREEQGLDLEAIGTTILAPLGVYSDRYDSVDDIPDGAEILIANEVTNQARNLMLLQEAGLIELEDDFGITSGLDQIADNPKNLKLTEVVPANAPRLMQDVDAAVINNGIAVDAGLSPTEDSLAREDETATPYINIIAARTDNADDPALQRLVEIYQSDEVKEFIEEEYQGATIPTYISLEELNNYPR</sequence>
<dbReference type="GO" id="GO:0016020">
    <property type="term" value="C:membrane"/>
    <property type="evidence" value="ECO:0007669"/>
    <property type="project" value="UniProtKB-SubCell"/>
</dbReference>
<keyword evidence="3" id="KW-0472">Membrane</keyword>
<gene>
    <name evidence="9" type="ORF">FN960_03680</name>
</gene>
<evidence type="ECO:0000256" key="7">
    <source>
        <dbReference type="PIRSR" id="PIRSR002854-1"/>
    </source>
</evidence>
<evidence type="ECO:0000256" key="2">
    <source>
        <dbReference type="ARBA" id="ARBA00022729"/>
    </source>
</evidence>
<feature type="signal peptide" evidence="8">
    <location>
        <begin position="1"/>
        <end position="21"/>
    </location>
</feature>
<accession>A0A554A1S1</accession>
<name>A0A554A1S1_9BACI</name>
<keyword evidence="10" id="KW-1185">Reference proteome</keyword>
<dbReference type="Gene3D" id="3.40.190.10">
    <property type="entry name" value="Periplasmic binding protein-like II"/>
    <property type="match status" value="2"/>
</dbReference>
<evidence type="ECO:0000313" key="9">
    <source>
        <dbReference type="EMBL" id="TSB47634.1"/>
    </source>
</evidence>
<keyword evidence="4" id="KW-0564">Palmitate</keyword>